<keyword evidence="10" id="KW-1185">Reference proteome</keyword>
<evidence type="ECO:0000259" key="7">
    <source>
        <dbReference type="PROSITE" id="PS01180"/>
    </source>
</evidence>
<evidence type="ECO:0000256" key="2">
    <source>
        <dbReference type="ARBA" id="ARBA00022525"/>
    </source>
</evidence>
<gene>
    <name evidence="9" type="ORF">XENOCAPTIV_010268</name>
</gene>
<dbReference type="Gene3D" id="2.60.120.290">
    <property type="entry name" value="Spermadhesin, CUB domain"/>
    <property type="match status" value="1"/>
</dbReference>
<evidence type="ECO:0000256" key="3">
    <source>
        <dbReference type="ARBA" id="ARBA00022737"/>
    </source>
</evidence>
<evidence type="ECO:0000256" key="6">
    <source>
        <dbReference type="SAM" id="MobiDB-lite"/>
    </source>
</evidence>
<evidence type="ECO:0000313" key="10">
    <source>
        <dbReference type="Proteomes" id="UP001434883"/>
    </source>
</evidence>
<evidence type="ECO:0000256" key="4">
    <source>
        <dbReference type="ARBA" id="ARBA00023157"/>
    </source>
</evidence>
<dbReference type="InterPro" id="IPR035914">
    <property type="entry name" value="Sperma_CUB_dom_sf"/>
</dbReference>
<sequence>VIEVKFEKLDLEPDMYCRYDYVAFFNGGESDDSRRIGKFCGDSSPGNIVTNGNELLVQFVSDLSVTSDGFMAHYSSVTRESRTPTAGGDFIHRPQPTSRPQKPTKPRKPIKPTPKPTTKPALRPTPKPSLKPKLKPAKKPSLKPIKPTFKPLLKPTPKPTTKPSKPNIELISKPTPQPPLKLRPGIRSKSTTKPLLVKKPPLRRPTPKPPVKPTSKPKPAKPTPKLPVRKPTAKPGAKPRLKVIKPTLKPRILVKPSRKPWVKPKPTMKPRVKTVKPTPKSGFKPTMIPKIKPKPTPKPGLSRTVTKKPVVNQISALPVNPLCTQPCARTGTLQSNFCPHDFVITGKVTSVNPGPNSSATLEVSVIKVYKMGRLKINRSGPIKSVTLTSACKKCPGIIKGRNYVLMGKVDALGNGELSPSTFALIYQPAHAKTLESLSRKPC</sequence>
<dbReference type="Pfam" id="PF00431">
    <property type="entry name" value="CUB"/>
    <property type="match status" value="1"/>
</dbReference>
<feature type="compositionally biased region" description="Basic residues" evidence="6">
    <location>
        <begin position="258"/>
        <end position="274"/>
    </location>
</feature>
<keyword evidence="4" id="KW-1015">Disulfide bond</keyword>
<dbReference type="SMART" id="SM00643">
    <property type="entry name" value="C345C"/>
    <property type="match status" value="1"/>
</dbReference>
<dbReference type="SUPFAM" id="SSF50242">
    <property type="entry name" value="TIMP-like"/>
    <property type="match status" value="1"/>
</dbReference>
<dbReference type="SMART" id="SM00042">
    <property type="entry name" value="CUB"/>
    <property type="match status" value="1"/>
</dbReference>
<dbReference type="PROSITE" id="PS50189">
    <property type="entry name" value="NTR"/>
    <property type="match status" value="1"/>
</dbReference>
<evidence type="ECO:0000256" key="1">
    <source>
        <dbReference type="ARBA" id="ARBA00004613"/>
    </source>
</evidence>
<evidence type="ECO:0000256" key="5">
    <source>
        <dbReference type="PROSITE-ProRule" id="PRU00059"/>
    </source>
</evidence>
<dbReference type="InterPro" id="IPR018933">
    <property type="entry name" value="Netrin_module_non-TIMP"/>
</dbReference>
<organism evidence="9 10">
    <name type="scientific">Xenoophorus captivus</name>
    <dbReference type="NCBI Taxonomy" id="1517983"/>
    <lineage>
        <taxon>Eukaryota</taxon>
        <taxon>Metazoa</taxon>
        <taxon>Chordata</taxon>
        <taxon>Craniata</taxon>
        <taxon>Vertebrata</taxon>
        <taxon>Euteleostomi</taxon>
        <taxon>Actinopterygii</taxon>
        <taxon>Neopterygii</taxon>
        <taxon>Teleostei</taxon>
        <taxon>Neoteleostei</taxon>
        <taxon>Acanthomorphata</taxon>
        <taxon>Ovalentaria</taxon>
        <taxon>Atherinomorphae</taxon>
        <taxon>Cyprinodontiformes</taxon>
        <taxon>Goodeidae</taxon>
        <taxon>Xenoophorus</taxon>
    </lineage>
</organism>
<dbReference type="EMBL" id="JAHRIN010044265">
    <property type="protein sequence ID" value="MEQ2207305.1"/>
    <property type="molecule type" value="Genomic_DNA"/>
</dbReference>
<feature type="compositionally biased region" description="Low complexity" evidence="6">
    <location>
        <begin position="189"/>
        <end position="199"/>
    </location>
</feature>
<feature type="compositionally biased region" description="Low complexity" evidence="6">
    <location>
        <begin position="275"/>
        <end position="290"/>
    </location>
</feature>
<feature type="region of interest" description="Disordered" evidence="6">
    <location>
        <begin position="258"/>
        <end position="304"/>
    </location>
</feature>
<dbReference type="PANTHER" id="PTHR24251:SF24">
    <property type="entry name" value="PROCOLLAGEN C-ENDOPEPTIDASE ENHANCER 1"/>
    <property type="match status" value="1"/>
</dbReference>
<name>A0ABV0RGS7_9TELE</name>
<feature type="domain" description="CUB" evidence="7">
    <location>
        <begin position="1"/>
        <end position="77"/>
    </location>
</feature>
<feature type="non-terminal residue" evidence="9">
    <location>
        <position position="1"/>
    </location>
</feature>
<comment type="caution">
    <text evidence="9">The sequence shown here is derived from an EMBL/GenBank/DDBJ whole genome shotgun (WGS) entry which is preliminary data.</text>
</comment>
<feature type="compositionally biased region" description="Basic residues" evidence="6">
    <location>
        <begin position="130"/>
        <end position="141"/>
    </location>
</feature>
<evidence type="ECO:0008006" key="11">
    <source>
        <dbReference type="Google" id="ProtNLM"/>
    </source>
</evidence>
<feature type="domain" description="NTR" evidence="8">
    <location>
        <begin position="323"/>
        <end position="442"/>
    </location>
</feature>
<comment type="caution">
    <text evidence="5">Lacks conserved residue(s) required for the propagation of feature annotation.</text>
</comment>
<feature type="compositionally biased region" description="Pro residues" evidence="6">
    <location>
        <begin position="111"/>
        <end position="129"/>
    </location>
</feature>
<dbReference type="InterPro" id="IPR008993">
    <property type="entry name" value="TIMP-like_OB-fold"/>
</dbReference>
<dbReference type="PRINTS" id="PR01217">
    <property type="entry name" value="PRICHEXTENSN"/>
</dbReference>
<feature type="region of interest" description="Disordered" evidence="6">
    <location>
        <begin position="76"/>
        <end position="240"/>
    </location>
</feature>
<dbReference type="CDD" id="cd00041">
    <property type="entry name" value="CUB"/>
    <property type="match status" value="1"/>
</dbReference>
<feature type="compositionally biased region" description="Low complexity" evidence="6">
    <location>
        <begin position="142"/>
        <end position="153"/>
    </location>
</feature>
<dbReference type="InterPro" id="IPR001134">
    <property type="entry name" value="Netrin_domain"/>
</dbReference>
<evidence type="ECO:0000313" key="9">
    <source>
        <dbReference type="EMBL" id="MEQ2207305.1"/>
    </source>
</evidence>
<dbReference type="PANTHER" id="PTHR24251">
    <property type="entry name" value="OVOCHYMASE-RELATED"/>
    <property type="match status" value="1"/>
</dbReference>
<dbReference type="SUPFAM" id="SSF49854">
    <property type="entry name" value="Spermadhesin, CUB domain"/>
    <property type="match status" value="1"/>
</dbReference>
<proteinExistence type="predicted"/>
<keyword evidence="3" id="KW-0677">Repeat</keyword>
<dbReference type="PROSITE" id="PS01180">
    <property type="entry name" value="CUB"/>
    <property type="match status" value="1"/>
</dbReference>
<protein>
    <recommendedName>
        <fullName evidence="11">Procollagen C-endopeptidase enhancer</fullName>
    </recommendedName>
</protein>
<reference evidence="9 10" key="1">
    <citation type="submission" date="2021-06" db="EMBL/GenBank/DDBJ databases">
        <authorList>
            <person name="Palmer J.M."/>
        </authorList>
    </citation>
    <scope>NUCLEOTIDE SEQUENCE [LARGE SCALE GENOMIC DNA]</scope>
    <source>
        <strain evidence="9 10">XC_2019</strain>
        <tissue evidence="9">Muscle</tissue>
    </source>
</reference>
<feature type="compositionally biased region" description="Basic residues" evidence="6">
    <location>
        <begin position="227"/>
        <end position="240"/>
    </location>
</feature>
<dbReference type="Pfam" id="PF01759">
    <property type="entry name" value="NTR"/>
    <property type="match status" value="1"/>
</dbReference>
<accession>A0ABV0RGS7</accession>
<comment type="subcellular location">
    <subcellularLocation>
        <location evidence="1">Secreted</location>
    </subcellularLocation>
</comment>
<dbReference type="Gene3D" id="2.40.50.120">
    <property type="match status" value="1"/>
</dbReference>
<evidence type="ECO:0000259" key="8">
    <source>
        <dbReference type="PROSITE" id="PS50189"/>
    </source>
</evidence>
<dbReference type="Proteomes" id="UP001434883">
    <property type="component" value="Unassembled WGS sequence"/>
</dbReference>
<keyword evidence="2" id="KW-0964">Secreted</keyword>
<dbReference type="InterPro" id="IPR000859">
    <property type="entry name" value="CUB_dom"/>
</dbReference>